<organism evidence="2 3">
    <name type="scientific">Actinoplanes aureus</name>
    <dbReference type="NCBI Taxonomy" id="2792083"/>
    <lineage>
        <taxon>Bacteria</taxon>
        <taxon>Bacillati</taxon>
        <taxon>Actinomycetota</taxon>
        <taxon>Actinomycetes</taxon>
        <taxon>Micromonosporales</taxon>
        <taxon>Micromonosporaceae</taxon>
        <taxon>Actinoplanes</taxon>
    </lineage>
</organism>
<gene>
    <name evidence="2" type="ORF">I4J89_02325</name>
</gene>
<keyword evidence="3" id="KW-1185">Reference proteome</keyword>
<sequence>MIIRKTLASIAGAVAALAMSAPAMAGGIYIGNVDVYATDIASGNTINLLNDVSVLEAAQFCNIDVNVLSAVLGNGKNAKCTSKSNSRQNAYVKKHY</sequence>
<dbReference type="EMBL" id="JADQTO010000001">
    <property type="protein sequence ID" value="MBG0560302.1"/>
    <property type="molecule type" value="Genomic_DNA"/>
</dbReference>
<proteinExistence type="predicted"/>
<dbReference type="Proteomes" id="UP000598146">
    <property type="component" value="Unassembled WGS sequence"/>
</dbReference>
<dbReference type="AlphaFoldDB" id="A0A931C491"/>
<name>A0A931C491_9ACTN</name>
<evidence type="ECO:0000256" key="1">
    <source>
        <dbReference type="SAM" id="SignalP"/>
    </source>
</evidence>
<feature type="signal peptide" evidence="1">
    <location>
        <begin position="1"/>
        <end position="25"/>
    </location>
</feature>
<reference evidence="2" key="1">
    <citation type="submission" date="2020-11" db="EMBL/GenBank/DDBJ databases">
        <title>Isolation and identification of active actinomycetes.</title>
        <authorList>
            <person name="Sun X."/>
        </authorList>
    </citation>
    <scope>NUCLEOTIDE SEQUENCE</scope>
    <source>
        <strain evidence="2">NEAU-A11</strain>
    </source>
</reference>
<protein>
    <submittedName>
        <fullName evidence="2">Uncharacterized protein</fullName>
    </submittedName>
</protein>
<feature type="chain" id="PRO_5038612695" evidence="1">
    <location>
        <begin position="26"/>
        <end position="96"/>
    </location>
</feature>
<comment type="caution">
    <text evidence="2">The sequence shown here is derived from an EMBL/GenBank/DDBJ whole genome shotgun (WGS) entry which is preliminary data.</text>
</comment>
<dbReference type="RefSeq" id="WP_196412096.1">
    <property type="nucleotide sequence ID" value="NZ_JADQTO010000001.1"/>
</dbReference>
<accession>A0A931C491</accession>
<evidence type="ECO:0000313" key="3">
    <source>
        <dbReference type="Proteomes" id="UP000598146"/>
    </source>
</evidence>
<keyword evidence="1" id="KW-0732">Signal</keyword>
<evidence type="ECO:0000313" key="2">
    <source>
        <dbReference type="EMBL" id="MBG0560302.1"/>
    </source>
</evidence>